<reference evidence="2" key="2">
    <citation type="submission" date="2023-06" db="EMBL/GenBank/DDBJ databases">
        <authorList>
            <person name="Swenson N.G."/>
            <person name="Wegrzyn J.L."/>
            <person name="Mcevoy S.L."/>
        </authorList>
    </citation>
    <scope>NUCLEOTIDE SEQUENCE</scope>
    <source>
        <strain evidence="2">NS2018</strain>
        <tissue evidence="2">Leaf</tissue>
    </source>
</reference>
<reference evidence="2" key="1">
    <citation type="journal article" date="2022" name="Plant J.">
        <title>Strategies of tolerance reflected in two North American maple genomes.</title>
        <authorList>
            <person name="McEvoy S.L."/>
            <person name="Sezen U.U."/>
            <person name="Trouern-Trend A."/>
            <person name="McMahon S.M."/>
            <person name="Schaberg P.G."/>
            <person name="Yang J."/>
            <person name="Wegrzyn J.L."/>
            <person name="Swenson N.G."/>
        </authorList>
    </citation>
    <scope>NUCLEOTIDE SEQUENCE</scope>
    <source>
        <strain evidence="2">NS2018</strain>
    </source>
</reference>
<gene>
    <name evidence="2" type="ORF">LWI29_017907</name>
</gene>
<dbReference type="EMBL" id="JAUESC010000382">
    <property type="protein sequence ID" value="KAK0587130.1"/>
    <property type="molecule type" value="Genomic_DNA"/>
</dbReference>
<name>A0AA39SCP2_ACESA</name>
<dbReference type="Proteomes" id="UP001168877">
    <property type="component" value="Unassembled WGS sequence"/>
</dbReference>
<dbReference type="AlphaFoldDB" id="A0AA39SCP2"/>
<feature type="region of interest" description="Disordered" evidence="1">
    <location>
        <begin position="57"/>
        <end position="135"/>
    </location>
</feature>
<feature type="compositionally biased region" description="Basic and acidic residues" evidence="1">
    <location>
        <begin position="92"/>
        <end position="135"/>
    </location>
</feature>
<evidence type="ECO:0000256" key="1">
    <source>
        <dbReference type="SAM" id="MobiDB-lite"/>
    </source>
</evidence>
<keyword evidence="3" id="KW-1185">Reference proteome</keyword>
<feature type="compositionally biased region" description="Low complexity" evidence="1">
    <location>
        <begin position="69"/>
        <end position="84"/>
    </location>
</feature>
<feature type="compositionally biased region" description="Basic residues" evidence="1">
    <location>
        <begin position="57"/>
        <end position="68"/>
    </location>
</feature>
<evidence type="ECO:0000313" key="3">
    <source>
        <dbReference type="Proteomes" id="UP001168877"/>
    </source>
</evidence>
<organism evidence="2 3">
    <name type="scientific">Acer saccharum</name>
    <name type="common">Sugar maple</name>
    <dbReference type="NCBI Taxonomy" id="4024"/>
    <lineage>
        <taxon>Eukaryota</taxon>
        <taxon>Viridiplantae</taxon>
        <taxon>Streptophyta</taxon>
        <taxon>Embryophyta</taxon>
        <taxon>Tracheophyta</taxon>
        <taxon>Spermatophyta</taxon>
        <taxon>Magnoliopsida</taxon>
        <taxon>eudicotyledons</taxon>
        <taxon>Gunneridae</taxon>
        <taxon>Pentapetalae</taxon>
        <taxon>rosids</taxon>
        <taxon>malvids</taxon>
        <taxon>Sapindales</taxon>
        <taxon>Sapindaceae</taxon>
        <taxon>Hippocastanoideae</taxon>
        <taxon>Acereae</taxon>
        <taxon>Acer</taxon>
    </lineage>
</organism>
<accession>A0AA39SCP2</accession>
<comment type="caution">
    <text evidence="2">The sequence shown here is derived from an EMBL/GenBank/DDBJ whole genome shotgun (WGS) entry which is preliminary data.</text>
</comment>
<protein>
    <submittedName>
        <fullName evidence="2">Uncharacterized protein</fullName>
    </submittedName>
</protein>
<proteinExistence type="predicted"/>
<sequence length="135" mass="15984">MLYTGERDKGGRTLPSRRRRHTIPSVRVAVVTPSLRFEFECFVVVLFEYCLPSRRRRRCNQRGGKARSRNNSYNRGRGRTNNSRPACQVCGKIKEEESDRNYRRDRENDQRREDKREDGKGFVDSKDKSDVQLKK</sequence>
<evidence type="ECO:0000313" key="2">
    <source>
        <dbReference type="EMBL" id="KAK0587130.1"/>
    </source>
</evidence>